<reference evidence="1 2" key="1">
    <citation type="journal article" date="2018" name="Antonie Van Leeuwenhoek">
        <title>Larkinella terrae sp. nov., isolated from soil on Jeju Island, South Korea.</title>
        <authorList>
            <person name="Ten L.N."/>
            <person name="Jeon J."/>
            <person name="Park S.J."/>
            <person name="Park S."/>
            <person name="Lee S.Y."/>
            <person name="Kim M.K."/>
            <person name="Jung H.Y."/>
        </authorList>
    </citation>
    <scope>NUCLEOTIDE SEQUENCE [LARGE SCALE GENOMIC DNA]</scope>
    <source>
        <strain evidence="1 2">KCTC 52001</strain>
    </source>
</reference>
<dbReference type="OrthoDB" id="826619at2"/>
<dbReference type="InterPro" id="IPR013783">
    <property type="entry name" value="Ig-like_fold"/>
</dbReference>
<gene>
    <name evidence="1" type="ORF">GJJ30_23180</name>
</gene>
<dbReference type="InterPro" id="IPR011467">
    <property type="entry name" value="DUF1573"/>
</dbReference>
<dbReference type="Proteomes" id="UP000441754">
    <property type="component" value="Unassembled WGS sequence"/>
</dbReference>
<accession>A0A7K0EQX5</accession>
<evidence type="ECO:0000313" key="2">
    <source>
        <dbReference type="Proteomes" id="UP000441754"/>
    </source>
</evidence>
<organism evidence="1 2">
    <name type="scientific">Larkinella terrae</name>
    <dbReference type="NCBI Taxonomy" id="2025311"/>
    <lineage>
        <taxon>Bacteria</taxon>
        <taxon>Pseudomonadati</taxon>
        <taxon>Bacteroidota</taxon>
        <taxon>Cytophagia</taxon>
        <taxon>Cytophagales</taxon>
        <taxon>Spirosomataceae</taxon>
        <taxon>Larkinella</taxon>
    </lineage>
</organism>
<dbReference type="Pfam" id="PF07610">
    <property type="entry name" value="DUF1573"/>
    <property type="match status" value="1"/>
</dbReference>
<protein>
    <submittedName>
        <fullName evidence="1">DUF1573 domain-containing protein</fullName>
    </submittedName>
</protein>
<proteinExistence type="predicted"/>
<dbReference type="PANTHER" id="PTHR37833:SF1">
    <property type="entry name" value="SIGNAL PEPTIDE PROTEIN"/>
    <property type="match status" value="1"/>
</dbReference>
<dbReference type="EMBL" id="WJXZ01000014">
    <property type="protein sequence ID" value="MRS64220.1"/>
    <property type="molecule type" value="Genomic_DNA"/>
</dbReference>
<name>A0A7K0EQX5_9BACT</name>
<evidence type="ECO:0000313" key="1">
    <source>
        <dbReference type="EMBL" id="MRS64220.1"/>
    </source>
</evidence>
<dbReference type="PANTHER" id="PTHR37833">
    <property type="entry name" value="LIPOPROTEIN-RELATED"/>
    <property type="match status" value="1"/>
</dbReference>
<dbReference type="Gene3D" id="2.60.40.10">
    <property type="entry name" value="Immunoglobulins"/>
    <property type="match status" value="1"/>
</dbReference>
<keyword evidence="2" id="KW-1185">Reference proteome</keyword>
<comment type="caution">
    <text evidence="1">The sequence shown here is derived from an EMBL/GenBank/DDBJ whole genome shotgun (WGS) entry which is preliminary data.</text>
</comment>
<dbReference type="RefSeq" id="WP_154177583.1">
    <property type="nucleotide sequence ID" value="NZ_WJXZ01000014.1"/>
</dbReference>
<sequence>MKRILTITSFLWLLAAGALIAHSLLAVFSWEETDHDFGKIQQGKPVVAEFSFSNKGGVPLVISNAKGSCGCTGVDFPKEAIMPGKSGKIKATFNAASIGSFNKTVTVESNAEGGTKVLTIKGEVVR</sequence>
<dbReference type="AlphaFoldDB" id="A0A7K0EQX5"/>